<name>A0A9P5Z1D0_9AGAR</name>
<feature type="transmembrane region" description="Helical" evidence="2">
    <location>
        <begin position="55"/>
        <end position="80"/>
    </location>
</feature>
<feature type="transmembrane region" description="Helical" evidence="2">
    <location>
        <begin position="22"/>
        <end position="43"/>
    </location>
</feature>
<accession>A0A9P5Z1D0</accession>
<feature type="transmembrane region" description="Helical" evidence="2">
    <location>
        <begin position="100"/>
        <end position="119"/>
    </location>
</feature>
<dbReference type="PANTHER" id="PTHR40465:SF1">
    <property type="entry name" value="DUF6534 DOMAIN-CONTAINING PROTEIN"/>
    <property type="match status" value="1"/>
</dbReference>
<evidence type="ECO:0000256" key="2">
    <source>
        <dbReference type="SAM" id="Phobius"/>
    </source>
</evidence>
<organism evidence="4 5">
    <name type="scientific">Pholiota conissans</name>
    <dbReference type="NCBI Taxonomy" id="109636"/>
    <lineage>
        <taxon>Eukaryota</taxon>
        <taxon>Fungi</taxon>
        <taxon>Dikarya</taxon>
        <taxon>Basidiomycota</taxon>
        <taxon>Agaricomycotina</taxon>
        <taxon>Agaricomycetes</taxon>
        <taxon>Agaricomycetidae</taxon>
        <taxon>Agaricales</taxon>
        <taxon>Agaricineae</taxon>
        <taxon>Strophariaceae</taxon>
        <taxon>Pholiota</taxon>
    </lineage>
</organism>
<dbReference type="OrthoDB" id="3223377at2759"/>
<protein>
    <recommendedName>
        <fullName evidence="3">DUF6534 domain-containing protein</fullName>
    </recommendedName>
</protein>
<proteinExistence type="predicted"/>
<dbReference type="InterPro" id="IPR045339">
    <property type="entry name" value="DUF6534"/>
</dbReference>
<keyword evidence="2" id="KW-0472">Membrane</keyword>
<feature type="transmembrane region" description="Helical" evidence="2">
    <location>
        <begin position="232"/>
        <end position="254"/>
    </location>
</feature>
<dbReference type="EMBL" id="MU155246">
    <property type="protein sequence ID" value="KAF9477950.1"/>
    <property type="molecule type" value="Genomic_DNA"/>
</dbReference>
<dbReference type="AlphaFoldDB" id="A0A9P5Z1D0"/>
<evidence type="ECO:0000259" key="3">
    <source>
        <dbReference type="Pfam" id="PF20152"/>
    </source>
</evidence>
<evidence type="ECO:0000313" key="4">
    <source>
        <dbReference type="EMBL" id="KAF9477950.1"/>
    </source>
</evidence>
<reference evidence="4" key="1">
    <citation type="submission" date="2020-11" db="EMBL/GenBank/DDBJ databases">
        <authorList>
            <consortium name="DOE Joint Genome Institute"/>
            <person name="Ahrendt S."/>
            <person name="Riley R."/>
            <person name="Andreopoulos W."/>
            <person name="Labutti K."/>
            <person name="Pangilinan J."/>
            <person name="Ruiz-Duenas F.J."/>
            <person name="Barrasa J.M."/>
            <person name="Sanchez-Garcia M."/>
            <person name="Camarero S."/>
            <person name="Miyauchi S."/>
            <person name="Serrano A."/>
            <person name="Linde D."/>
            <person name="Babiker R."/>
            <person name="Drula E."/>
            <person name="Ayuso-Fernandez I."/>
            <person name="Pacheco R."/>
            <person name="Padilla G."/>
            <person name="Ferreira P."/>
            <person name="Barriuso J."/>
            <person name="Kellner H."/>
            <person name="Castanera R."/>
            <person name="Alfaro M."/>
            <person name="Ramirez L."/>
            <person name="Pisabarro A.G."/>
            <person name="Kuo A."/>
            <person name="Tritt A."/>
            <person name="Lipzen A."/>
            <person name="He G."/>
            <person name="Yan M."/>
            <person name="Ng V."/>
            <person name="Cullen D."/>
            <person name="Martin F."/>
            <person name="Rosso M.-N."/>
            <person name="Henrissat B."/>
            <person name="Hibbett D."/>
            <person name="Martinez A.T."/>
            <person name="Grigoriev I.V."/>
        </authorList>
    </citation>
    <scope>NUCLEOTIDE SEQUENCE</scope>
    <source>
        <strain evidence="4">CIRM-BRFM 674</strain>
    </source>
</reference>
<feature type="domain" description="DUF6534" evidence="3">
    <location>
        <begin position="170"/>
        <end position="258"/>
    </location>
</feature>
<comment type="caution">
    <text evidence="4">The sequence shown here is derived from an EMBL/GenBank/DDBJ whole genome shotgun (WGS) entry which is preliminary data.</text>
</comment>
<keyword evidence="5" id="KW-1185">Reference proteome</keyword>
<dbReference type="Pfam" id="PF20152">
    <property type="entry name" value="DUF6534"/>
    <property type="match status" value="1"/>
</dbReference>
<evidence type="ECO:0000256" key="1">
    <source>
        <dbReference type="SAM" id="MobiDB-lite"/>
    </source>
</evidence>
<feature type="transmembrane region" description="Helical" evidence="2">
    <location>
        <begin position="165"/>
        <end position="186"/>
    </location>
</feature>
<keyword evidence="2" id="KW-0812">Transmembrane</keyword>
<sequence>MATPSAAPFIPPNIMLLTAPQLLGIMFNWGLWGILTVQVYLYYLCFEDSWRIRTLVWSLYILECIQTALSSADIIHWFAFGWGRAEVLTEAYVNPIDLPIMAGLIAMIVQLYFTWRIWILSGSAPLAVFIGLISIAQAVAGLVAGIMALQIGDLTQLTVLIAPKLWLAGAALADTLIAVSMTILLYRARKRSLLPKTNYILKRIIALTIETNSLSASIAILTLILFVRFPEYTLFICPPYALGKLYSNTLLVIFNNRMAMPFDRSQAQASIGLKGMNTNNVHTSDHSSRIQDDGIKITVLRQTDNGRGDLESQHDSHEMNKRISLDVRRS</sequence>
<dbReference type="PANTHER" id="PTHR40465">
    <property type="entry name" value="CHROMOSOME 1, WHOLE GENOME SHOTGUN SEQUENCE"/>
    <property type="match status" value="1"/>
</dbReference>
<feature type="transmembrane region" description="Helical" evidence="2">
    <location>
        <begin position="126"/>
        <end position="149"/>
    </location>
</feature>
<feature type="transmembrane region" description="Helical" evidence="2">
    <location>
        <begin position="207"/>
        <end position="226"/>
    </location>
</feature>
<dbReference type="Proteomes" id="UP000807469">
    <property type="component" value="Unassembled WGS sequence"/>
</dbReference>
<keyword evidence="2" id="KW-1133">Transmembrane helix</keyword>
<feature type="region of interest" description="Disordered" evidence="1">
    <location>
        <begin position="306"/>
        <end position="330"/>
    </location>
</feature>
<evidence type="ECO:0000313" key="5">
    <source>
        <dbReference type="Proteomes" id="UP000807469"/>
    </source>
</evidence>
<gene>
    <name evidence="4" type="ORF">BDN70DRAFT_860979</name>
</gene>